<reference evidence="2 3" key="1">
    <citation type="submission" date="2019-09" db="EMBL/GenBank/DDBJ databases">
        <title>Chitinophaga ginsengihumi sp. nov., isolated from soil of ginseng rhizosphere.</title>
        <authorList>
            <person name="Lee J."/>
        </authorList>
    </citation>
    <scope>NUCLEOTIDE SEQUENCE [LARGE SCALE GENOMIC DNA]</scope>
    <source>
        <strain evidence="2 3">BN140078</strain>
    </source>
</reference>
<proteinExistence type="predicted"/>
<feature type="domain" description="DUF2779" evidence="1">
    <location>
        <begin position="383"/>
        <end position="529"/>
    </location>
</feature>
<organism evidence="2 3">
    <name type="scientific">Chitinophaga agrisoli</name>
    <dbReference type="NCBI Taxonomy" id="2607653"/>
    <lineage>
        <taxon>Bacteria</taxon>
        <taxon>Pseudomonadati</taxon>
        <taxon>Bacteroidota</taxon>
        <taxon>Chitinophagia</taxon>
        <taxon>Chitinophagales</taxon>
        <taxon>Chitinophagaceae</taxon>
        <taxon>Chitinophaga</taxon>
    </lineage>
</organism>
<protein>
    <submittedName>
        <fullName evidence="2">DUF2779 domain-containing protein</fullName>
    </submittedName>
</protein>
<reference evidence="2 3" key="2">
    <citation type="submission" date="2019-09" db="EMBL/GenBank/DDBJ databases">
        <authorList>
            <person name="Jin C."/>
        </authorList>
    </citation>
    <scope>NUCLEOTIDE SEQUENCE [LARGE SCALE GENOMIC DNA]</scope>
    <source>
        <strain evidence="2 3">BN140078</strain>
    </source>
</reference>
<dbReference type="AlphaFoldDB" id="A0A5B2VIR3"/>
<gene>
    <name evidence="2" type="ORF">F0L74_21615</name>
</gene>
<dbReference type="EMBL" id="VUOC01000004">
    <property type="protein sequence ID" value="KAA2238815.1"/>
    <property type="molecule type" value="Genomic_DNA"/>
</dbReference>
<name>A0A5B2VIR3_9BACT</name>
<evidence type="ECO:0000313" key="3">
    <source>
        <dbReference type="Proteomes" id="UP000324611"/>
    </source>
</evidence>
<dbReference type="RefSeq" id="WP_149839994.1">
    <property type="nucleotide sequence ID" value="NZ_VUOC01000004.1"/>
</dbReference>
<evidence type="ECO:0000313" key="2">
    <source>
        <dbReference type="EMBL" id="KAA2238815.1"/>
    </source>
</evidence>
<dbReference type="Pfam" id="PF11074">
    <property type="entry name" value="DUF2779"/>
    <property type="match status" value="1"/>
</dbReference>
<dbReference type="InterPro" id="IPR021301">
    <property type="entry name" value="DUF2779"/>
</dbReference>
<accession>A0A5B2VIR3</accession>
<keyword evidence="3" id="KW-1185">Reference proteome</keyword>
<sequence>MPNDPRHLTKSRFKLALECPAKLYYTNKQEYVNKKLNDTFLQALAEGGFQVGELAKLYYPNGQNAEAPDHEECLRITNELLQQENIVIFEAAFRFENLYIRADIVIKEGNTLHLIEVKSKSYDPDTDSITTSKGSISSKWKSYIYDIAFQKYVATKSFPQFNVTAFLCLVDKSKNASIDGLNQMFLLSKSDGRTRVIVRKTENAADLGQKILIELNVDDIVNSILTSKILPDNFYDSFDNRIASYSKHYFNDTKMDAAITGQCKTCEFSATSNDIASGHKSGLHECLTTIAKFQEADFERPLLWDIWYFRKTNEFIQSGRYFMDQISAQDLESRSTKKQVPAGLSRVDRQALQLEKAVSGDHQQFIDTNGLRTEMDKWTFPLHFIDFETTAVAIPFNSGRRPYEPIAFQFSHHQVNKDGTIEHAGEWINTQAGIFPNFEFIRNLKSQLEKDEGTILRYGPYENSILNSIYTQLQNSTEKDKDILMEWIKTVTQSKADSAESWQGNRNMVDLLDLVKRYYYHPSTKGSNSLKDILPAVLNESNYLKEKYAQPIYGQTIGSLNYKKHSWIKLDEEGQVINPYALLPRIIDGYNNDTLDTIAVDDEGEISDGGAAMIAYAKMQFTEMTDKEREMISKALLRYCELDTFAMVMIWEAWTHWCK</sequence>
<dbReference type="Proteomes" id="UP000324611">
    <property type="component" value="Unassembled WGS sequence"/>
</dbReference>
<comment type="caution">
    <text evidence="2">The sequence shown here is derived from an EMBL/GenBank/DDBJ whole genome shotgun (WGS) entry which is preliminary data.</text>
</comment>
<evidence type="ECO:0000259" key="1">
    <source>
        <dbReference type="Pfam" id="PF11074"/>
    </source>
</evidence>